<accession>A0A0N5AHF3</accession>
<proteinExistence type="predicted"/>
<evidence type="ECO:0000313" key="2">
    <source>
        <dbReference type="Proteomes" id="UP000046393"/>
    </source>
</evidence>
<keyword evidence="1" id="KW-0732">Signal</keyword>
<reference evidence="3" key="1">
    <citation type="submission" date="2017-02" db="UniProtKB">
        <authorList>
            <consortium name="WormBaseParasite"/>
        </authorList>
    </citation>
    <scope>IDENTIFICATION</scope>
</reference>
<organism evidence="2 3">
    <name type="scientific">Syphacia muris</name>
    <dbReference type="NCBI Taxonomy" id="451379"/>
    <lineage>
        <taxon>Eukaryota</taxon>
        <taxon>Metazoa</taxon>
        <taxon>Ecdysozoa</taxon>
        <taxon>Nematoda</taxon>
        <taxon>Chromadorea</taxon>
        <taxon>Rhabditida</taxon>
        <taxon>Spirurina</taxon>
        <taxon>Oxyuridomorpha</taxon>
        <taxon>Oxyuroidea</taxon>
        <taxon>Oxyuridae</taxon>
        <taxon>Syphacia</taxon>
    </lineage>
</organism>
<keyword evidence="2" id="KW-1185">Reference proteome</keyword>
<dbReference type="Proteomes" id="UP000046393">
    <property type="component" value="Unplaced"/>
</dbReference>
<evidence type="ECO:0000256" key="1">
    <source>
        <dbReference type="SAM" id="SignalP"/>
    </source>
</evidence>
<feature type="signal peptide" evidence="1">
    <location>
        <begin position="1"/>
        <end position="19"/>
    </location>
</feature>
<protein>
    <submittedName>
        <fullName evidence="3">ML domain-containing protein</fullName>
    </submittedName>
</protein>
<dbReference type="PANTHER" id="PTHR35573:SF1">
    <property type="entry name" value="ML DOMAIN-CONTAINING PROTEIN"/>
    <property type="match status" value="1"/>
</dbReference>
<dbReference type="AlphaFoldDB" id="A0A0N5AHF3"/>
<dbReference type="PANTHER" id="PTHR35573">
    <property type="entry name" value="PROTEIN CBG22129"/>
    <property type="match status" value="1"/>
</dbReference>
<feature type="chain" id="PRO_5005893149" evidence="1">
    <location>
        <begin position="20"/>
        <end position="180"/>
    </location>
</feature>
<evidence type="ECO:0000313" key="3">
    <source>
        <dbReference type="WBParaSite" id="SMUV_0000380401-mRNA-1"/>
    </source>
</evidence>
<dbReference type="WBParaSite" id="SMUV_0000380401-mRNA-1">
    <property type="protein sequence ID" value="SMUV_0000380401-mRNA-1"/>
    <property type="gene ID" value="SMUV_0000380401"/>
</dbReference>
<sequence length="180" mass="20261">MNCIWIATVLALQLAAAQACTFPNETETKMHWWDCGDGSFKITDVTSLDPEFSYQYPILLHDKTYVIIQAENNVREITENDKNVKLNIVSWQYSGWSSCSWTTIPTFGLLDNLDACGDGGLMCPVATGQQQMQIMLDFSKYASIIKLLKNDAPYQLKLVITDTLSNKDLCLYIQARAKTS</sequence>
<name>A0A0N5AHF3_9BILA</name>